<dbReference type="GO" id="GO:0019645">
    <property type="term" value="P:anaerobic electron transport chain"/>
    <property type="evidence" value="ECO:0007669"/>
    <property type="project" value="InterPro"/>
</dbReference>
<evidence type="ECO:0000256" key="1">
    <source>
        <dbReference type="SAM" id="Phobius"/>
    </source>
</evidence>
<protein>
    <submittedName>
        <fullName evidence="2">Dibenzothiophene desulfurase</fullName>
    </submittedName>
</protein>
<dbReference type="Pfam" id="PF04976">
    <property type="entry name" value="DmsC"/>
    <property type="match status" value="1"/>
</dbReference>
<feature type="transmembrane region" description="Helical" evidence="1">
    <location>
        <begin position="83"/>
        <end position="102"/>
    </location>
</feature>
<dbReference type="PANTHER" id="PTHR38095:SF1">
    <property type="entry name" value="ANAEROBIC DIMETHYL SULFOXIDE REDUCTASE CHAIN YNFH"/>
    <property type="match status" value="1"/>
</dbReference>
<organism evidence="2 3">
    <name type="scientific">Rhodophyticola porphyridii</name>
    <dbReference type="NCBI Taxonomy" id="1852017"/>
    <lineage>
        <taxon>Bacteria</taxon>
        <taxon>Pseudomonadati</taxon>
        <taxon>Pseudomonadota</taxon>
        <taxon>Alphaproteobacteria</taxon>
        <taxon>Rhodobacterales</taxon>
        <taxon>Roseobacteraceae</taxon>
        <taxon>Rhodophyticola</taxon>
    </lineage>
</organism>
<feature type="transmembrane region" description="Helical" evidence="1">
    <location>
        <begin position="141"/>
        <end position="161"/>
    </location>
</feature>
<dbReference type="Proteomes" id="UP000281343">
    <property type="component" value="Unassembled WGS sequence"/>
</dbReference>
<evidence type="ECO:0000313" key="3">
    <source>
        <dbReference type="Proteomes" id="UP000281343"/>
    </source>
</evidence>
<feature type="transmembrane region" description="Helical" evidence="1">
    <location>
        <begin position="108"/>
        <end position="129"/>
    </location>
</feature>
<keyword evidence="1" id="KW-0472">Membrane</keyword>
<name>A0A3L9XYW9_9RHOB</name>
<evidence type="ECO:0000313" key="2">
    <source>
        <dbReference type="EMBL" id="RMA41831.1"/>
    </source>
</evidence>
<dbReference type="GO" id="GO:0005886">
    <property type="term" value="C:plasma membrane"/>
    <property type="evidence" value="ECO:0007669"/>
    <property type="project" value="TreeGrafter"/>
</dbReference>
<comment type="caution">
    <text evidence="2">The sequence shown here is derived from an EMBL/GenBank/DDBJ whole genome shotgun (WGS) entry which is preliminary data.</text>
</comment>
<keyword evidence="3" id="KW-1185">Reference proteome</keyword>
<dbReference type="EMBL" id="RCNT01000006">
    <property type="protein sequence ID" value="RMA41831.1"/>
    <property type="molecule type" value="Genomic_DNA"/>
</dbReference>
<keyword evidence="1" id="KW-0812">Transmembrane</keyword>
<feature type="transmembrane region" description="Helical" evidence="1">
    <location>
        <begin position="38"/>
        <end position="62"/>
    </location>
</feature>
<feature type="transmembrane region" description="Helical" evidence="1">
    <location>
        <begin position="247"/>
        <end position="265"/>
    </location>
</feature>
<reference evidence="2 3" key="1">
    <citation type="submission" date="2018-10" db="EMBL/GenBank/DDBJ databases">
        <authorList>
            <person name="Jung H.S."/>
            <person name="Jeon C.O."/>
        </authorList>
    </citation>
    <scope>NUCLEOTIDE SEQUENCE [LARGE SCALE GENOMIC DNA]</scope>
    <source>
        <strain evidence="2 3">MA-7-27</strain>
    </source>
</reference>
<sequence>MHPAYSIIFFTVSSGAGFGVLAALGLAAFLGLTPQGGLYWAGFVIGFGLSMAGLVSSTFHLGHPERAWRALSQWRSSWLSREGVLAIVALALAGAFALSLLMGGQGRLLGLLTAAFSLITVYSTSMIYAQLKTVQRWCQPLTPVVFLCFSLAGGALIYAFLAQVFAGGAGVLPTVAALLVFLAWGAKLGWWRRGDTAPVLSTPESATGLGAMGKVRMLEAPHTGGNYLLKEMGYKIGRKHQARLRQIALMLGGIVPVFATLFASWGLWPGLFLLMAVLAFLGGLLAERWLFFAEAEHSVMTYYTRT</sequence>
<dbReference type="OrthoDB" id="5520897at2"/>
<dbReference type="GO" id="GO:0009389">
    <property type="term" value="F:dimethyl sulfoxide reductase activity"/>
    <property type="evidence" value="ECO:0007669"/>
    <property type="project" value="TreeGrafter"/>
</dbReference>
<dbReference type="GO" id="GO:0009390">
    <property type="term" value="C:dimethyl sulfoxide reductase complex"/>
    <property type="evidence" value="ECO:0007669"/>
    <property type="project" value="TreeGrafter"/>
</dbReference>
<gene>
    <name evidence="2" type="ORF">D9R08_13335</name>
</gene>
<feature type="transmembrane region" description="Helical" evidence="1">
    <location>
        <begin position="7"/>
        <end position="32"/>
    </location>
</feature>
<feature type="transmembrane region" description="Helical" evidence="1">
    <location>
        <begin position="167"/>
        <end position="186"/>
    </location>
</feature>
<dbReference type="AlphaFoldDB" id="A0A3L9XYW9"/>
<dbReference type="RefSeq" id="WP_121898543.1">
    <property type="nucleotide sequence ID" value="NZ_RCNT01000006.1"/>
</dbReference>
<keyword evidence="1" id="KW-1133">Transmembrane helix</keyword>
<dbReference type="PANTHER" id="PTHR38095">
    <property type="entry name" value="ANAEROBIC DIMETHYL SULFOXIDE REDUCTASE CHAIN YNFH"/>
    <property type="match status" value="1"/>
</dbReference>
<feature type="transmembrane region" description="Helical" evidence="1">
    <location>
        <begin position="271"/>
        <end position="291"/>
    </location>
</feature>
<proteinExistence type="predicted"/>
<dbReference type="InterPro" id="IPR007059">
    <property type="entry name" value="DmsC"/>
</dbReference>
<accession>A0A3L9XYW9</accession>